<dbReference type="Proteomes" id="UP000199159">
    <property type="component" value="Unassembled WGS sequence"/>
</dbReference>
<gene>
    <name evidence="2" type="ORF">SAMN05216565_103514</name>
</gene>
<feature type="domain" description="SH3b" evidence="1">
    <location>
        <begin position="117"/>
        <end position="181"/>
    </location>
</feature>
<dbReference type="SMART" id="SM00047">
    <property type="entry name" value="LYZ2"/>
    <property type="match status" value="1"/>
</dbReference>
<evidence type="ECO:0000313" key="3">
    <source>
        <dbReference type="Proteomes" id="UP000199159"/>
    </source>
</evidence>
<dbReference type="OrthoDB" id="9816557at2"/>
<feature type="domain" description="SH3b" evidence="1">
    <location>
        <begin position="490"/>
        <end position="566"/>
    </location>
</feature>
<dbReference type="Gene3D" id="1.10.530.10">
    <property type="match status" value="1"/>
</dbReference>
<sequence>MKKVIIPTLCFAVLSTIAFEETIQASTVVKATNNSKINTNIKAVDIKSGSNLNLREEPSIHSQILTKLKRGKAVNVYEESNGWAKVSVDGKVGYLSTDFLTLLPTNKVQSSSESTFTKYVNVNAGSHLNVRHNPTTDSKIVSKLSNNTIVNVLIENNGWAKIKLENGVEGFVSTQYLQDKKTVDSIPEKDVNIRSTKRVNVSSNSSLNVRNSPTTNSSIIFKLKKGKEVEVYSESKGWSKIKVDGVEGYVSSQYLEGVKINSTIPEVNKKIIKYVNTDSNSRLNVRSSPSNNASITHKLKRGVELQIISESNGWAKIQLSGKIGYVSSHYLTSKSDKTQEVPQVHSESGKVEDQITTSKFVNVEQGSSLKMRVNPSTSASVIVKIARGVRVEVLSELNGWAKVNVYNFEGYVKSEFLSLTKPVSIRESQASPKESNHGILNGTIVRNIINYDFSLEQLTNLQMKVNPKTDKKYPAFIREDALVLNNDELPSFGTVNGNSWNVRSGAGTSYKVIGQVKNNQSLQILSEMTGQDGYTWYEIQIGNTWNDAHIEDVKYFLNPDHFSSHPIESLQFLKLSETTHLNINEVNDRILNGRGILAGQAETFIAAGEMYGINEIYLISHALLESGNGHSQLANGVSINGRKVYNMFGIGANDGNALLSGAEYAYKAGWFTPEAAIIGGAEFIARGYIDAGQDTIYKMRWNPAGAITNGYALHQYATDIGWASKQVNQIYKLYSLLDAYKMTLEIPQYK</sequence>
<dbReference type="STRING" id="930152.SAMN05216565_103514"/>
<dbReference type="InterPro" id="IPR052354">
    <property type="entry name" value="Cell_Wall_Dynamics_Protein"/>
</dbReference>
<protein>
    <submittedName>
        <fullName evidence="2">Peptidoglycan hydrolases with endo-beta-N-acetylglucosaminidase</fullName>
    </submittedName>
</protein>
<dbReference type="PROSITE" id="PS51781">
    <property type="entry name" value="SH3B"/>
    <property type="match status" value="6"/>
</dbReference>
<dbReference type="Pfam" id="PF08239">
    <property type="entry name" value="SH3_3"/>
    <property type="match status" value="6"/>
</dbReference>
<feature type="domain" description="SH3b" evidence="1">
    <location>
        <begin position="194"/>
        <end position="259"/>
    </location>
</feature>
<feature type="domain" description="SH3b" evidence="1">
    <location>
        <begin position="42"/>
        <end position="104"/>
    </location>
</feature>
<dbReference type="EMBL" id="FNJU01000003">
    <property type="protein sequence ID" value="SDP53203.1"/>
    <property type="molecule type" value="Genomic_DNA"/>
</dbReference>
<dbReference type="InterPro" id="IPR003646">
    <property type="entry name" value="SH3-like_bac-type"/>
</dbReference>
<feature type="domain" description="SH3b" evidence="1">
    <location>
        <begin position="356"/>
        <end position="421"/>
    </location>
</feature>
<accession>A0A1H0TGL5</accession>
<keyword evidence="3" id="KW-1185">Reference proteome</keyword>
<evidence type="ECO:0000313" key="2">
    <source>
        <dbReference type="EMBL" id="SDP53203.1"/>
    </source>
</evidence>
<dbReference type="PANTHER" id="PTHR34408">
    <property type="entry name" value="FAMILY PROTEIN, PUTATIVE-RELATED"/>
    <property type="match status" value="1"/>
</dbReference>
<dbReference type="Gene3D" id="2.30.30.40">
    <property type="entry name" value="SH3 Domains"/>
    <property type="match status" value="6"/>
</dbReference>
<feature type="domain" description="SH3b" evidence="1">
    <location>
        <begin position="270"/>
        <end position="335"/>
    </location>
</feature>
<keyword evidence="2" id="KW-0378">Hydrolase</keyword>
<dbReference type="InterPro" id="IPR002901">
    <property type="entry name" value="MGlyc_endo_b_GlcNAc-like_dom"/>
</dbReference>
<reference evidence="3" key="1">
    <citation type="submission" date="2016-10" db="EMBL/GenBank/DDBJ databases">
        <authorList>
            <person name="Varghese N."/>
            <person name="Submissions S."/>
        </authorList>
    </citation>
    <scope>NUCLEOTIDE SEQUENCE [LARGE SCALE GENOMIC DNA]</scope>
    <source>
        <strain evidence="3">IBRC-M10078</strain>
    </source>
</reference>
<dbReference type="AlphaFoldDB" id="A0A1H0TGL5"/>
<dbReference type="SMART" id="SM00287">
    <property type="entry name" value="SH3b"/>
    <property type="match status" value="6"/>
</dbReference>
<proteinExistence type="predicted"/>
<organism evidence="2 3">
    <name type="scientific">Litchfieldia salsa</name>
    <dbReference type="NCBI Taxonomy" id="930152"/>
    <lineage>
        <taxon>Bacteria</taxon>
        <taxon>Bacillati</taxon>
        <taxon>Bacillota</taxon>
        <taxon>Bacilli</taxon>
        <taxon>Bacillales</taxon>
        <taxon>Bacillaceae</taxon>
        <taxon>Litchfieldia</taxon>
    </lineage>
</organism>
<dbReference type="GO" id="GO:0004040">
    <property type="term" value="F:amidase activity"/>
    <property type="evidence" value="ECO:0007669"/>
    <property type="project" value="InterPro"/>
</dbReference>
<name>A0A1H0TGL5_9BACI</name>
<evidence type="ECO:0000259" key="1">
    <source>
        <dbReference type="PROSITE" id="PS51781"/>
    </source>
</evidence>
<dbReference type="Pfam" id="PF01832">
    <property type="entry name" value="Glucosaminidase"/>
    <property type="match status" value="1"/>
</dbReference>
<dbReference type="RefSeq" id="WP_090852646.1">
    <property type="nucleotide sequence ID" value="NZ_FNJU01000003.1"/>
</dbReference>
<dbReference type="PANTHER" id="PTHR34408:SF1">
    <property type="entry name" value="GLYCOSYL HYDROLASE FAMILY 19 DOMAIN-CONTAINING PROTEIN HI_1415"/>
    <property type="match status" value="1"/>
</dbReference>